<accession>I3S4A0</accession>
<name>I3S4A0_MEDTR</name>
<dbReference type="EMBL" id="BT135297">
    <property type="protein sequence ID" value="AFK35092.1"/>
    <property type="molecule type" value="mRNA"/>
</dbReference>
<protein>
    <submittedName>
        <fullName evidence="1">Uncharacterized protein</fullName>
    </submittedName>
</protein>
<evidence type="ECO:0000313" key="1">
    <source>
        <dbReference type="EMBL" id="AFK35092.1"/>
    </source>
</evidence>
<organism evidence="1">
    <name type="scientific">Medicago truncatula</name>
    <name type="common">Barrel medic</name>
    <name type="synonym">Medicago tribuloides</name>
    <dbReference type="NCBI Taxonomy" id="3880"/>
    <lineage>
        <taxon>Eukaryota</taxon>
        <taxon>Viridiplantae</taxon>
        <taxon>Streptophyta</taxon>
        <taxon>Embryophyta</taxon>
        <taxon>Tracheophyta</taxon>
        <taxon>Spermatophyta</taxon>
        <taxon>Magnoliopsida</taxon>
        <taxon>eudicotyledons</taxon>
        <taxon>Gunneridae</taxon>
        <taxon>Pentapetalae</taxon>
        <taxon>rosids</taxon>
        <taxon>fabids</taxon>
        <taxon>Fabales</taxon>
        <taxon>Fabaceae</taxon>
        <taxon>Papilionoideae</taxon>
        <taxon>50 kb inversion clade</taxon>
        <taxon>NPAAA clade</taxon>
        <taxon>Hologalegina</taxon>
        <taxon>IRL clade</taxon>
        <taxon>Trifolieae</taxon>
        <taxon>Medicago</taxon>
    </lineage>
</organism>
<reference evidence="1" key="1">
    <citation type="submission" date="2012-05" db="EMBL/GenBank/DDBJ databases">
        <authorList>
            <person name="Krishnakumar V."/>
            <person name="Cheung F."/>
            <person name="Xiao Y."/>
            <person name="Chan A."/>
            <person name="Moskal W.A."/>
            <person name="Town C.D."/>
        </authorList>
    </citation>
    <scope>NUCLEOTIDE SEQUENCE</scope>
</reference>
<proteinExistence type="evidence at transcript level"/>
<sequence>MKTFKFKFISHEWFIAKLAQLSKYRLLLLGNLFPQSTSLLPYSIHFCFYSFTVKTVTGTFQRERSF</sequence>
<dbReference type="AlphaFoldDB" id="I3S4A0"/>